<gene>
    <name evidence="4" type="ORF">P857_594</name>
</gene>
<dbReference type="EMBL" id="AXCJ01000008">
    <property type="protein sequence ID" value="ETO91108.1"/>
    <property type="molecule type" value="Genomic_DNA"/>
</dbReference>
<sequence>MNILKRTAMVAIFCSIIPIATNAKSLYDEVAVVYPSKVFANSEQIKKFEKSLTVCTQKLAQELGKKIEHLESEESQLHENKDMMDHDKFEEQREEIHKQRNQIYYEFQMIEKDNLQKLQQKIFDVSKNYFQDATVVVAKKHKKSFVHNADAVVYFDSKYIDLTDAVSEVFDRNFQTQETIKMLQSEFAEIGCDIDSEEN</sequence>
<dbReference type="AlphaFoldDB" id="W2V0X5"/>
<dbReference type="InterPro" id="IPR024930">
    <property type="entry name" value="Skp_dom_sf"/>
</dbReference>
<dbReference type="Pfam" id="PF03938">
    <property type="entry name" value="OmpH"/>
    <property type="match status" value="1"/>
</dbReference>
<dbReference type="PANTHER" id="PTHR35089:SF1">
    <property type="entry name" value="CHAPERONE PROTEIN SKP"/>
    <property type="match status" value="1"/>
</dbReference>
<dbReference type="SMART" id="SM00935">
    <property type="entry name" value="OmpH"/>
    <property type="match status" value="1"/>
</dbReference>
<reference evidence="4 5" key="1">
    <citation type="journal article" date="2013" name="PLoS ONE">
        <title>Bacterial endosymbiosis in a chordate host: long-term co-evolution and conservation of secondary metabolism.</title>
        <authorList>
            <person name="Kwan J.C."/>
            <person name="Schmidt E.W."/>
        </authorList>
    </citation>
    <scope>NUCLEOTIDE SEQUENCE [LARGE SCALE GENOMIC DNA]</scope>
    <source>
        <strain evidence="5">L6</strain>
    </source>
</reference>
<dbReference type="Proteomes" id="UP000018951">
    <property type="component" value="Unassembled WGS sequence"/>
</dbReference>
<feature type="chain" id="PRO_5004826664" evidence="3">
    <location>
        <begin position="24"/>
        <end position="199"/>
    </location>
</feature>
<comment type="similarity">
    <text evidence="1">Belongs to the Skp family.</text>
</comment>
<evidence type="ECO:0000313" key="4">
    <source>
        <dbReference type="EMBL" id="ETO91108.1"/>
    </source>
</evidence>
<dbReference type="SUPFAM" id="SSF111384">
    <property type="entry name" value="OmpH-like"/>
    <property type="match status" value="1"/>
</dbReference>
<dbReference type="GO" id="GO:0050821">
    <property type="term" value="P:protein stabilization"/>
    <property type="evidence" value="ECO:0007669"/>
    <property type="project" value="TreeGrafter"/>
</dbReference>
<protein>
    <submittedName>
        <fullName evidence="4">Outer membrane family protein</fullName>
    </submittedName>
</protein>
<proteinExistence type="inferred from homology"/>
<keyword evidence="2 3" id="KW-0732">Signal</keyword>
<dbReference type="GO" id="GO:0051082">
    <property type="term" value="F:unfolded protein binding"/>
    <property type="evidence" value="ECO:0007669"/>
    <property type="project" value="InterPro"/>
</dbReference>
<evidence type="ECO:0000313" key="5">
    <source>
        <dbReference type="Proteomes" id="UP000018951"/>
    </source>
</evidence>
<name>W2V0X5_9RICK</name>
<organism evidence="4 5">
    <name type="scientific">Candidatus Xenolissoclinum pacificiensis L6</name>
    <dbReference type="NCBI Taxonomy" id="1401685"/>
    <lineage>
        <taxon>Bacteria</taxon>
        <taxon>Pseudomonadati</taxon>
        <taxon>Pseudomonadota</taxon>
        <taxon>Alphaproteobacteria</taxon>
        <taxon>Rickettsiales</taxon>
        <taxon>Anaplasmataceae</taxon>
        <taxon>Candidatus Xenolissoclinum</taxon>
    </lineage>
</organism>
<feature type="signal peptide" evidence="3">
    <location>
        <begin position="1"/>
        <end position="23"/>
    </location>
</feature>
<keyword evidence="5" id="KW-1185">Reference proteome</keyword>
<evidence type="ECO:0000256" key="2">
    <source>
        <dbReference type="ARBA" id="ARBA00022729"/>
    </source>
</evidence>
<dbReference type="PANTHER" id="PTHR35089">
    <property type="entry name" value="CHAPERONE PROTEIN SKP"/>
    <property type="match status" value="1"/>
</dbReference>
<comment type="caution">
    <text evidence="4">The sequence shown here is derived from an EMBL/GenBank/DDBJ whole genome shotgun (WGS) entry which is preliminary data.</text>
</comment>
<dbReference type="InterPro" id="IPR005632">
    <property type="entry name" value="Chaperone_Skp"/>
</dbReference>
<dbReference type="GO" id="GO:0005829">
    <property type="term" value="C:cytosol"/>
    <property type="evidence" value="ECO:0007669"/>
    <property type="project" value="TreeGrafter"/>
</dbReference>
<evidence type="ECO:0000256" key="1">
    <source>
        <dbReference type="ARBA" id="ARBA00009091"/>
    </source>
</evidence>
<evidence type="ECO:0000256" key="3">
    <source>
        <dbReference type="SAM" id="SignalP"/>
    </source>
</evidence>
<accession>W2V0X5</accession>
<dbReference type="STRING" id="1401685.P857_594"/>
<dbReference type="Gene3D" id="3.30.910.20">
    <property type="entry name" value="Skp domain"/>
    <property type="match status" value="1"/>
</dbReference>